<gene>
    <name evidence="1" type="ORF">TOPH_07923</name>
</gene>
<evidence type="ECO:0000313" key="1">
    <source>
        <dbReference type="EMBL" id="KND87410.1"/>
    </source>
</evidence>
<sequence>MLRWALSRWKYSQIRETHGFEAQGGSCTATVCTSMVPTAEPFLSATWGLLDEIVDIGHAQFRVMLRNGVGSGKSGWTAEGMRNVADMVLGR</sequence>
<organism evidence="1 2">
    <name type="scientific">Tolypocladium ophioglossoides (strain CBS 100239)</name>
    <name type="common">Snaketongue truffleclub</name>
    <name type="synonym">Elaphocordyceps ophioglossoides</name>
    <dbReference type="NCBI Taxonomy" id="1163406"/>
    <lineage>
        <taxon>Eukaryota</taxon>
        <taxon>Fungi</taxon>
        <taxon>Dikarya</taxon>
        <taxon>Ascomycota</taxon>
        <taxon>Pezizomycotina</taxon>
        <taxon>Sordariomycetes</taxon>
        <taxon>Hypocreomycetidae</taxon>
        <taxon>Hypocreales</taxon>
        <taxon>Ophiocordycipitaceae</taxon>
        <taxon>Tolypocladium</taxon>
    </lineage>
</organism>
<dbReference type="EMBL" id="LFRF01000036">
    <property type="protein sequence ID" value="KND87410.1"/>
    <property type="molecule type" value="Genomic_DNA"/>
</dbReference>
<protein>
    <submittedName>
        <fullName evidence="1">Uncharacterized protein</fullName>
    </submittedName>
</protein>
<evidence type="ECO:0000313" key="2">
    <source>
        <dbReference type="Proteomes" id="UP000036947"/>
    </source>
</evidence>
<accession>A0A0L0N0U5</accession>
<dbReference type="Proteomes" id="UP000036947">
    <property type="component" value="Unassembled WGS sequence"/>
</dbReference>
<dbReference type="AlphaFoldDB" id="A0A0L0N0U5"/>
<proteinExistence type="predicted"/>
<keyword evidence="2" id="KW-1185">Reference proteome</keyword>
<reference evidence="1 2" key="1">
    <citation type="journal article" date="2015" name="BMC Genomics">
        <title>The genome of the truffle-parasite Tolypocladium ophioglossoides and the evolution of antifungal peptaibiotics.</title>
        <authorList>
            <person name="Quandt C.A."/>
            <person name="Bushley K.E."/>
            <person name="Spatafora J.W."/>
        </authorList>
    </citation>
    <scope>NUCLEOTIDE SEQUENCE [LARGE SCALE GENOMIC DNA]</scope>
    <source>
        <strain evidence="1 2">CBS 100239</strain>
    </source>
</reference>
<comment type="caution">
    <text evidence="1">The sequence shown here is derived from an EMBL/GenBank/DDBJ whole genome shotgun (WGS) entry which is preliminary data.</text>
</comment>
<name>A0A0L0N0U5_TOLOC</name>